<dbReference type="Pfam" id="PF10604">
    <property type="entry name" value="Polyketide_cyc2"/>
    <property type="match status" value="1"/>
</dbReference>
<dbReference type="RefSeq" id="WP_139948578.1">
    <property type="nucleotide sequence ID" value="NZ_CP040899.1"/>
</dbReference>
<reference evidence="1 2" key="1">
    <citation type="submission" date="2019-05" db="EMBL/GenBank/DDBJ databases">
        <title>Georgenia *** sp. nov., and Georgenia *** sp. nov., isolated from the intestinal contents of plateau pika (Ochotona curzoniae) in the Qinghai-Tibet plateau of China.</title>
        <authorList>
            <person name="Tian Z."/>
        </authorList>
    </citation>
    <scope>NUCLEOTIDE SEQUENCE [LARGE SCALE GENOMIC DNA]</scope>
    <source>
        <strain evidence="1 2">Z294</strain>
    </source>
</reference>
<dbReference type="Gene3D" id="3.30.530.20">
    <property type="match status" value="1"/>
</dbReference>
<sequence>MTEEVTATVEVDAPADAVWEVLTSPTRWPAWTDSVTEAELLDERFGPGARVRVVQPGLRPAVWTVTELEEGRAFTWTSRSPGVLTTASHVLLPAGPERTRLRLHLHHDGLLAPLVHRLLGARTRRYVEMEARGLKAAAEARTPTP</sequence>
<dbReference type="SUPFAM" id="SSF55961">
    <property type="entry name" value="Bet v1-like"/>
    <property type="match status" value="1"/>
</dbReference>
<accession>A0ABX5VS94</accession>
<keyword evidence="2" id="KW-1185">Reference proteome</keyword>
<dbReference type="Proteomes" id="UP000313948">
    <property type="component" value="Chromosome"/>
</dbReference>
<name>A0ABX5VS94_9MICO</name>
<evidence type="ECO:0000313" key="2">
    <source>
        <dbReference type="Proteomes" id="UP000313948"/>
    </source>
</evidence>
<protein>
    <submittedName>
        <fullName evidence="1">Polyketide cyclase</fullName>
    </submittedName>
</protein>
<dbReference type="InterPro" id="IPR019587">
    <property type="entry name" value="Polyketide_cyclase/dehydratase"/>
</dbReference>
<dbReference type="InterPro" id="IPR023393">
    <property type="entry name" value="START-like_dom_sf"/>
</dbReference>
<evidence type="ECO:0000313" key="1">
    <source>
        <dbReference type="EMBL" id="QDB79555.1"/>
    </source>
</evidence>
<dbReference type="EMBL" id="CP040899">
    <property type="protein sequence ID" value="QDB79555.1"/>
    <property type="molecule type" value="Genomic_DNA"/>
</dbReference>
<gene>
    <name evidence="1" type="ORF">FE251_09330</name>
</gene>
<proteinExistence type="predicted"/>
<organism evidence="1 2">
    <name type="scientific">Georgenia wutianyii</name>
    <dbReference type="NCBI Taxonomy" id="2585135"/>
    <lineage>
        <taxon>Bacteria</taxon>
        <taxon>Bacillati</taxon>
        <taxon>Actinomycetota</taxon>
        <taxon>Actinomycetes</taxon>
        <taxon>Micrococcales</taxon>
        <taxon>Bogoriellaceae</taxon>
        <taxon>Georgenia</taxon>
    </lineage>
</organism>